<name>A0A3E1K9L2_9GAMM</name>
<proteinExistence type="inferred from homology"/>
<gene>
    <name evidence="2" type="ORF">DZC52_06430</name>
</gene>
<dbReference type="OrthoDB" id="272985at2"/>
<keyword evidence="3" id="KW-1185">Reference proteome</keyword>
<protein>
    <submittedName>
        <fullName evidence="2">HAD family hydrolase</fullName>
    </submittedName>
</protein>
<dbReference type="Proteomes" id="UP000260351">
    <property type="component" value="Unassembled WGS sequence"/>
</dbReference>
<comment type="similarity">
    <text evidence="1">Belongs to the class-IV pyridoxal-phosphate-dependent aminotransferase family.</text>
</comment>
<dbReference type="SUPFAM" id="SSF52540">
    <property type="entry name" value="P-loop containing nucleoside triphosphate hydrolases"/>
    <property type="match status" value="1"/>
</dbReference>
<dbReference type="AlphaFoldDB" id="A0A3E1K9L2"/>
<dbReference type="InterPro" id="IPR050571">
    <property type="entry name" value="Class-IV_PLP-Dep_Aminotrnsfr"/>
</dbReference>
<sequence>MPEPLRIAMWSGPRNISTAMMRAFENRPDCAVVDEPLYGAWLKMSGEPHPMREEVIAAMNTDWRSVVADLTGPVPEGKPVWYQKHMTHHILPEMMETGWLAKLTHVFLIRDPRHVVASYLDKRDTVSPEDIGVPQQQALHDFIVGRIGQEPPVIDSGEFLADPEGHLRALCDRLDIPFDEHMLSWPPGPRESDGVWAPHWYQKVHESTGFGPPPGEPPQLEGRAKAVADSCHPLYRQLHAQRLRP</sequence>
<dbReference type="PANTHER" id="PTHR42743:SF11">
    <property type="entry name" value="AMINODEOXYCHORISMATE LYASE"/>
    <property type="match status" value="1"/>
</dbReference>
<dbReference type="GO" id="GO:0016787">
    <property type="term" value="F:hydrolase activity"/>
    <property type="evidence" value="ECO:0007669"/>
    <property type="project" value="UniProtKB-KW"/>
</dbReference>
<evidence type="ECO:0000313" key="2">
    <source>
        <dbReference type="EMBL" id="RFF30876.1"/>
    </source>
</evidence>
<comment type="caution">
    <text evidence="2">The sequence shown here is derived from an EMBL/GenBank/DDBJ whole genome shotgun (WGS) entry which is preliminary data.</text>
</comment>
<organism evidence="2 3">
    <name type="scientific">Wenzhouxiangella sediminis</name>
    <dbReference type="NCBI Taxonomy" id="1792836"/>
    <lineage>
        <taxon>Bacteria</taxon>
        <taxon>Pseudomonadati</taxon>
        <taxon>Pseudomonadota</taxon>
        <taxon>Gammaproteobacteria</taxon>
        <taxon>Chromatiales</taxon>
        <taxon>Wenzhouxiangellaceae</taxon>
        <taxon>Wenzhouxiangella</taxon>
    </lineage>
</organism>
<keyword evidence="2" id="KW-0378">Hydrolase</keyword>
<dbReference type="PANTHER" id="PTHR42743">
    <property type="entry name" value="AMINO-ACID AMINOTRANSFERASE"/>
    <property type="match status" value="1"/>
</dbReference>
<evidence type="ECO:0000313" key="3">
    <source>
        <dbReference type="Proteomes" id="UP000260351"/>
    </source>
</evidence>
<dbReference type="EMBL" id="QUZK01000029">
    <property type="protein sequence ID" value="RFF30876.1"/>
    <property type="molecule type" value="Genomic_DNA"/>
</dbReference>
<accession>A0A3E1K9L2</accession>
<dbReference type="Pfam" id="PF19798">
    <property type="entry name" value="Sulfotransfer_5"/>
    <property type="match status" value="1"/>
</dbReference>
<dbReference type="InterPro" id="IPR027417">
    <property type="entry name" value="P-loop_NTPase"/>
</dbReference>
<reference evidence="2 3" key="1">
    <citation type="submission" date="2018-08" db="EMBL/GenBank/DDBJ databases">
        <title>Wenzhouxiangella salilacus sp. nov., a novel bacterium isolated from a saline lake in Xinjiang Province, China.</title>
        <authorList>
            <person name="Han S."/>
        </authorList>
    </citation>
    <scope>NUCLEOTIDE SEQUENCE [LARGE SCALE GENOMIC DNA]</scope>
    <source>
        <strain evidence="2 3">XDB06</strain>
    </source>
</reference>
<dbReference type="Gene3D" id="3.40.50.300">
    <property type="entry name" value="P-loop containing nucleotide triphosphate hydrolases"/>
    <property type="match status" value="1"/>
</dbReference>
<dbReference type="GO" id="GO:0019752">
    <property type="term" value="P:carboxylic acid metabolic process"/>
    <property type="evidence" value="ECO:0007669"/>
    <property type="project" value="TreeGrafter"/>
</dbReference>
<dbReference type="RefSeq" id="WP_116650309.1">
    <property type="nucleotide sequence ID" value="NZ_QUZK01000029.1"/>
</dbReference>
<evidence type="ECO:0000256" key="1">
    <source>
        <dbReference type="ARBA" id="ARBA00009320"/>
    </source>
</evidence>